<dbReference type="Pfam" id="PF00685">
    <property type="entry name" value="Sulfotransfer_1"/>
    <property type="match status" value="1"/>
</dbReference>
<dbReference type="Proteomes" id="UP001341840">
    <property type="component" value="Unassembled WGS sequence"/>
</dbReference>
<evidence type="ECO:0000256" key="2">
    <source>
        <dbReference type="ARBA" id="ARBA00022679"/>
    </source>
</evidence>
<name>A0ABU6R8B4_9FABA</name>
<evidence type="ECO:0000313" key="5">
    <source>
        <dbReference type="EMBL" id="MED6120204.1"/>
    </source>
</evidence>
<feature type="domain" description="Sulfotransferase" evidence="4">
    <location>
        <begin position="1"/>
        <end position="104"/>
    </location>
</feature>
<dbReference type="EC" id="2.8.2.-" evidence="3"/>
<dbReference type="PANTHER" id="PTHR11783">
    <property type="entry name" value="SULFOTRANSFERASE SULT"/>
    <property type="match status" value="1"/>
</dbReference>
<comment type="similarity">
    <text evidence="1 3">Belongs to the sulfotransferase 1 family.</text>
</comment>
<dbReference type="Gene3D" id="3.40.50.300">
    <property type="entry name" value="P-loop containing nucleotide triphosphate hydrolases"/>
    <property type="match status" value="1"/>
</dbReference>
<comment type="caution">
    <text evidence="5">The sequence shown here is derived from an EMBL/GenBank/DDBJ whole genome shotgun (WGS) entry which is preliminary data.</text>
</comment>
<evidence type="ECO:0000259" key="4">
    <source>
        <dbReference type="Pfam" id="PF00685"/>
    </source>
</evidence>
<dbReference type="EMBL" id="JASCZI010030265">
    <property type="protein sequence ID" value="MED6120204.1"/>
    <property type="molecule type" value="Genomic_DNA"/>
</dbReference>
<reference evidence="5 6" key="1">
    <citation type="journal article" date="2023" name="Plants (Basel)">
        <title>Bridging the Gap: Combining Genomics and Transcriptomics Approaches to Understand Stylosanthes scabra, an Orphan Legume from the Brazilian Caatinga.</title>
        <authorList>
            <person name="Ferreira-Neto J.R.C."/>
            <person name="da Silva M.D."/>
            <person name="Binneck E."/>
            <person name="de Melo N.F."/>
            <person name="da Silva R.H."/>
            <person name="de Melo A.L.T.M."/>
            <person name="Pandolfi V."/>
            <person name="Bustamante F.O."/>
            <person name="Brasileiro-Vidal A.C."/>
            <person name="Benko-Iseppon A.M."/>
        </authorList>
    </citation>
    <scope>NUCLEOTIDE SEQUENCE [LARGE SCALE GENOMIC DNA]</scope>
    <source>
        <tissue evidence="5">Leaves</tissue>
    </source>
</reference>
<accession>A0ABU6R8B4</accession>
<dbReference type="InterPro" id="IPR027417">
    <property type="entry name" value="P-loop_NTPase"/>
</dbReference>
<dbReference type="InterPro" id="IPR000863">
    <property type="entry name" value="Sulfotransferase_dom"/>
</dbReference>
<proteinExistence type="inferred from homology"/>
<gene>
    <name evidence="5" type="ORF">PIB30_018795</name>
</gene>
<dbReference type="SUPFAM" id="SSF52540">
    <property type="entry name" value="P-loop containing nucleoside triphosphate hydrolases"/>
    <property type="match status" value="1"/>
</dbReference>
<keyword evidence="2 3" id="KW-0808">Transferase</keyword>
<organism evidence="5 6">
    <name type="scientific">Stylosanthes scabra</name>
    <dbReference type="NCBI Taxonomy" id="79078"/>
    <lineage>
        <taxon>Eukaryota</taxon>
        <taxon>Viridiplantae</taxon>
        <taxon>Streptophyta</taxon>
        <taxon>Embryophyta</taxon>
        <taxon>Tracheophyta</taxon>
        <taxon>Spermatophyta</taxon>
        <taxon>Magnoliopsida</taxon>
        <taxon>eudicotyledons</taxon>
        <taxon>Gunneridae</taxon>
        <taxon>Pentapetalae</taxon>
        <taxon>rosids</taxon>
        <taxon>fabids</taxon>
        <taxon>Fabales</taxon>
        <taxon>Fabaceae</taxon>
        <taxon>Papilionoideae</taxon>
        <taxon>50 kb inversion clade</taxon>
        <taxon>dalbergioids sensu lato</taxon>
        <taxon>Dalbergieae</taxon>
        <taxon>Pterocarpus clade</taxon>
        <taxon>Stylosanthes</taxon>
    </lineage>
</organism>
<evidence type="ECO:0000256" key="3">
    <source>
        <dbReference type="RuleBase" id="RU361155"/>
    </source>
</evidence>
<keyword evidence="6" id="KW-1185">Reference proteome</keyword>
<evidence type="ECO:0000256" key="1">
    <source>
        <dbReference type="ARBA" id="ARBA00005771"/>
    </source>
</evidence>
<protein>
    <recommendedName>
        <fullName evidence="3">Sulfotransferase</fullName>
        <ecNumber evidence="3">2.8.2.-</ecNumber>
    </recommendedName>
</protein>
<evidence type="ECO:0000313" key="6">
    <source>
        <dbReference type="Proteomes" id="UP001341840"/>
    </source>
</evidence>
<sequence length="109" mass="12429">MFLRYEQMKLHPTMALKELGEFIGCPFSKQELDNGMVDDILKLCSFDNLSNLEVNKPGTMSMVGGLPVENKSFFRRGKIGDSNNFLTPEMVEKINNITEKKLSQHAVRF</sequence>